<dbReference type="EMBL" id="GG679651">
    <property type="protein sequence ID" value="EER07845.1"/>
    <property type="molecule type" value="Genomic_DNA"/>
</dbReference>
<organism evidence="3">
    <name type="scientific">Perkinsus marinus (strain ATCC 50983 / TXsc)</name>
    <dbReference type="NCBI Taxonomy" id="423536"/>
    <lineage>
        <taxon>Eukaryota</taxon>
        <taxon>Sar</taxon>
        <taxon>Alveolata</taxon>
        <taxon>Perkinsozoa</taxon>
        <taxon>Perkinsea</taxon>
        <taxon>Perkinsida</taxon>
        <taxon>Perkinsidae</taxon>
        <taxon>Perkinsus</taxon>
    </lineage>
</organism>
<dbReference type="Proteomes" id="UP000007800">
    <property type="component" value="Unassembled WGS sequence"/>
</dbReference>
<feature type="compositionally biased region" description="Polar residues" evidence="1">
    <location>
        <begin position="16"/>
        <end position="51"/>
    </location>
</feature>
<feature type="compositionally biased region" description="Polar residues" evidence="1">
    <location>
        <begin position="60"/>
        <end position="76"/>
    </location>
</feature>
<name>C5L5Z8_PERM5</name>
<dbReference type="InParanoid" id="C5L5Z8"/>
<proteinExistence type="predicted"/>
<evidence type="ECO:0000313" key="3">
    <source>
        <dbReference type="Proteomes" id="UP000007800"/>
    </source>
</evidence>
<accession>C5L5Z8</accession>
<evidence type="ECO:0000256" key="1">
    <source>
        <dbReference type="SAM" id="MobiDB-lite"/>
    </source>
</evidence>
<dbReference type="AlphaFoldDB" id="C5L5Z8"/>
<sequence>KGGGMSVRHKGGGGSQRNVDTANYRHYQQGNAQVTGAMYGNSTDQQQQVQGGYSCEDTADVSSSGNTGESDPSGPTTAAAAAANVYWQQNYYAAMAAAAAA</sequence>
<dbReference type="RefSeq" id="XP_002776029.1">
    <property type="nucleotide sequence ID" value="XM_002775983.1"/>
</dbReference>
<feature type="non-terminal residue" evidence="2">
    <location>
        <position position="1"/>
    </location>
</feature>
<dbReference type="GeneID" id="9043282"/>
<keyword evidence="3" id="KW-1185">Reference proteome</keyword>
<reference evidence="2 3" key="1">
    <citation type="submission" date="2008-07" db="EMBL/GenBank/DDBJ databases">
        <authorList>
            <person name="El-Sayed N."/>
            <person name="Caler E."/>
            <person name="Inman J."/>
            <person name="Amedeo P."/>
            <person name="Hass B."/>
            <person name="Wortman J."/>
        </authorList>
    </citation>
    <scope>NUCLEOTIDE SEQUENCE [LARGE SCALE GENOMIC DNA]</scope>
    <source>
        <strain evidence="3">ATCC 50983 / TXsc</strain>
    </source>
</reference>
<feature type="non-terminal residue" evidence="2">
    <location>
        <position position="101"/>
    </location>
</feature>
<gene>
    <name evidence="2" type="ORF">Pmar_PMAR016004</name>
</gene>
<feature type="region of interest" description="Disordered" evidence="1">
    <location>
        <begin position="1"/>
        <end position="77"/>
    </location>
</feature>
<evidence type="ECO:0000313" key="2">
    <source>
        <dbReference type="EMBL" id="EER07845.1"/>
    </source>
</evidence>
<protein>
    <submittedName>
        <fullName evidence="2">Uncharacterized protein</fullName>
    </submittedName>
</protein>